<evidence type="ECO:0000256" key="10">
    <source>
        <dbReference type="SAM" id="Phobius"/>
    </source>
</evidence>
<dbReference type="InterPro" id="IPR047146">
    <property type="entry name" value="Cyt_P450_E_CYP52_fungi"/>
</dbReference>
<dbReference type="SUPFAM" id="SSF48264">
    <property type="entry name" value="Cytochrome P450"/>
    <property type="match status" value="1"/>
</dbReference>
<comment type="cofactor">
    <cofactor evidence="1 8">
        <name>heme</name>
        <dbReference type="ChEBI" id="CHEBI:30413"/>
    </cofactor>
</comment>
<keyword evidence="10" id="KW-1133">Transmembrane helix</keyword>
<dbReference type="OrthoDB" id="1470350at2759"/>
<accession>A0A0C3APA8</accession>
<dbReference type="InterPro" id="IPR017972">
    <property type="entry name" value="Cyt_P450_CS"/>
</dbReference>
<dbReference type="GO" id="GO:0016705">
    <property type="term" value="F:oxidoreductase activity, acting on paired donors, with incorporation or reduction of molecular oxygen"/>
    <property type="evidence" value="ECO:0007669"/>
    <property type="project" value="InterPro"/>
</dbReference>
<dbReference type="GO" id="GO:0005506">
    <property type="term" value="F:iron ion binding"/>
    <property type="evidence" value="ECO:0007669"/>
    <property type="project" value="InterPro"/>
</dbReference>
<dbReference type="InterPro" id="IPR001128">
    <property type="entry name" value="Cyt_P450"/>
</dbReference>
<dbReference type="Pfam" id="PF00067">
    <property type="entry name" value="p450"/>
    <property type="match status" value="1"/>
</dbReference>
<dbReference type="InterPro" id="IPR036396">
    <property type="entry name" value="Cyt_P450_sf"/>
</dbReference>
<dbReference type="EMBL" id="KN833043">
    <property type="protein sequence ID" value="KIM75713.1"/>
    <property type="molecule type" value="Genomic_DNA"/>
</dbReference>
<proteinExistence type="inferred from homology"/>
<evidence type="ECO:0000256" key="4">
    <source>
        <dbReference type="ARBA" id="ARBA00022723"/>
    </source>
</evidence>
<evidence type="ECO:0000256" key="7">
    <source>
        <dbReference type="ARBA" id="ARBA00023033"/>
    </source>
</evidence>
<dbReference type="STRING" id="765440.A0A0C3APA8"/>
<gene>
    <name evidence="11" type="ORF">PILCRDRAFT_827008</name>
</gene>
<comment type="similarity">
    <text evidence="2 9">Belongs to the cytochrome P450 family.</text>
</comment>
<dbReference type="InterPro" id="IPR002401">
    <property type="entry name" value="Cyt_P450_E_grp-I"/>
</dbReference>
<dbReference type="HOGENOM" id="CLU_001570_27_0_1"/>
<evidence type="ECO:0000256" key="1">
    <source>
        <dbReference type="ARBA" id="ARBA00001971"/>
    </source>
</evidence>
<sequence length="587" mass="66299">MALLTPGVIFLTRSAVSLLFPCSIMVAVRYSLSHHFDIHVPMPVLVATIVIVLPCVAYARYGLVQMHQRRRAAALGARIASPLAGKWPANLDHLAALVKSAEGGYPAEFVWRYIEDYGTVHDINILWESEIWTYEPEHIKIILSSEFPNYVKGSTFGAATQSVLGTGVFNSDGDMWKFHRSMTRPFFSRDRVGDFNIFERHADVAIKHMKDRLRAGYAVDIQDLVSRFALDSASEFLFGKNVDSLADPLPYPYYAKDEHPIQTSPADAFARAFADAQFFVSRRSMYGWMWPLGEIFEDKTKKPMEIVNAFLEPIIADAIKKQQSASVPMEKTTEVMEGETLLDHLVKLTTDRVILKDEVLNILIAGRDTITATMTFMTYLLSQHPDVLARVRAEVLENVGPSAVPTYDNIRNMKYLRAVINETLRLFPAVPFDVRQSVNEAVWPSPDPTKKPVYIPANTSTVYCAFVLHRRTDLWGPDANEFDPDRFLDYRKKYLITNPFIFVPFNAGPRICLGQQFAYNEMSFMMIRLLQNFSTITLDVDAQSPETRPPASWATATGRKGLEKVWPKAHLTLFAHGGVWLKMSGAV</sequence>
<evidence type="ECO:0000313" key="11">
    <source>
        <dbReference type="EMBL" id="KIM75713.1"/>
    </source>
</evidence>
<dbReference type="AlphaFoldDB" id="A0A0C3APA8"/>
<dbReference type="PROSITE" id="PS00086">
    <property type="entry name" value="CYTOCHROME_P450"/>
    <property type="match status" value="1"/>
</dbReference>
<dbReference type="Proteomes" id="UP000054166">
    <property type="component" value="Unassembled WGS sequence"/>
</dbReference>
<keyword evidence="12" id="KW-1185">Reference proteome</keyword>
<evidence type="ECO:0000313" key="12">
    <source>
        <dbReference type="Proteomes" id="UP000054166"/>
    </source>
</evidence>
<dbReference type="PRINTS" id="PR00463">
    <property type="entry name" value="EP450I"/>
</dbReference>
<keyword evidence="7 9" id="KW-0503">Monooxygenase</keyword>
<keyword evidence="5 9" id="KW-0560">Oxidoreductase</keyword>
<keyword evidence="4 8" id="KW-0479">Metal-binding</keyword>
<dbReference type="CDD" id="cd11063">
    <property type="entry name" value="CYP52"/>
    <property type="match status" value="1"/>
</dbReference>
<name>A0A0C3APA8_PILCF</name>
<reference evidence="11 12" key="1">
    <citation type="submission" date="2014-04" db="EMBL/GenBank/DDBJ databases">
        <authorList>
            <consortium name="DOE Joint Genome Institute"/>
            <person name="Kuo A."/>
            <person name="Tarkka M."/>
            <person name="Buscot F."/>
            <person name="Kohler A."/>
            <person name="Nagy L.G."/>
            <person name="Floudas D."/>
            <person name="Copeland A."/>
            <person name="Barry K.W."/>
            <person name="Cichocki N."/>
            <person name="Veneault-Fourrey C."/>
            <person name="LaButti K."/>
            <person name="Lindquist E.A."/>
            <person name="Lipzen A."/>
            <person name="Lundell T."/>
            <person name="Morin E."/>
            <person name="Murat C."/>
            <person name="Sun H."/>
            <person name="Tunlid A."/>
            <person name="Henrissat B."/>
            <person name="Grigoriev I.V."/>
            <person name="Hibbett D.S."/>
            <person name="Martin F."/>
            <person name="Nordberg H.P."/>
            <person name="Cantor M.N."/>
            <person name="Hua S.X."/>
        </authorList>
    </citation>
    <scope>NUCLEOTIDE SEQUENCE [LARGE SCALE GENOMIC DNA]</scope>
    <source>
        <strain evidence="11 12">F 1598</strain>
    </source>
</reference>
<dbReference type="PANTHER" id="PTHR24287">
    <property type="entry name" value="P450, PUTATIVE (EUROFUNG)-RELATED"/>
    <property type="match status" value="1"/>
</dbReference>
<keyword evidence="6 8" id="KW-0408">Iron</keyword>
<dbReference type="PANTHER" id="PTHR24287:SF1">
    <property type="entry name" value="P450, PUTATIVE (EUROFUNG)-RELATED"/>
    <property type="match status" value="1"/>
</dbReference>
<evidence type="ECO:0000256" key="8">
    <source>
        <dbReference type="PIRSR" id="PIRSR602401-1"/>
    </source>
</evidence>
<dbReference type="Gene3D" id="1.10.630.10">
    <property type="entry name" value="Cytochrome P450"/>
    <property type="match status" value="1"/>
</dbReference>
<protein>
    <recommendedName>
        <fullName evidence="13">Cytochrome P450</fullName>
    </recommendedName>
</protein>
<dbReference type="InParanoid" id="A0A0C3APA8"/>
<evidence type="ECO:0000256" key="6">
    <source>
        <dbReference type="ARBA" id="ARBA00023004"/>
    </source>
</evidence>
<feature type="transmembrane region" description="Helical" evidence="10">
    <location>
        <begin position="7"/>
        <end position="28"/>
    </location>
</feature>
<dbReference type="GO" id="GO:0020037">
    <property type="term" value="F:heme binding"/>
    <property type="evidence" value="ECO:0007669"/>
    <property type="project" value="InterPro"/>
</dbReference>
<organism evidence="11 12">
    <name type="scientific">Piloderma croceum (strain F 1598)</name>
    <dbReference type="NCBI Taxonomy" id="765440"/>
    <lineage>
        <taxon>Eukaryota</taxon>
        <taxon>Fungi</taxon>
        <taxon>Dikarya</taxon>
        <taxon>Basidiomycota</taxon>
        <taxon>Agaricomycotina</taxon>
        <taxon>Agaricomycetes</taxon>
        <taxon>Agaricomycetidae</taxon>
        <taxon>Atheliales</taxon>
        <taxon>Atheliaceae</taxon>
        <taxon>Piloderma</taxon>
    </lineage>
</organism>
<evidence type="ECO:0008006" key="13">
    <source>
        <dbReference type="Google" id="ProtNLM"/>
    </source>
</evidence>
<evidence type="ECO:0000256" key="5">
    <source>
        <dbReference type="ARBA" id="ARBA00023002"/>
    </source>
</evidence>
<dbReference type="PRINTS" id="PR00385">
    <property type="entry name" value="P450"/>
</dbReference>
<evidence type="ECO:0000256" key="9">
    <source>
        <dbReference type="RuleBase" id="RU000461"/>
    </source>
</evidence>
<keyword evidence="10" id="KW-0812">Transmembrane</keyword>
<keyword evidence="3 8" id="KW-0349">Heme</keyword>
<feature type="transmembrane region" description="Helical" evidence="10">
    <location>
        <begin position="40"/>
        <end position="61"/>
    </location>
</feature>
<evidence type="ECO:0000256" key="2">
    <source>
        <dbReference type="ARBA" id="ARBA00010617"/>
    </source>
</evidence>
<dbReference type="GO" id="GO:0004497">
    <property type="term" value="F:monooxygenase activity"/>
    <property type="evidence" value="ECO:0007669"/>
    <property type="project" value="UniProtKB-KW"/>
</dbReference>
<evidence type="ECO:0000256" key="3">
    <source>
        <dbReference type="ARBA" id="ARBA00022617"/>
    </source>
</evidence>
<feature type="binding site" description="axial binding residue" evidence="8">
    <location>
        <position position="512"/>
    </location>
    <ligand>
        <name>heme</name>
        <dbReference type="ChEBI" id="CHEBI:30413"/>
    </ligand>
    <ligandPart>
        <name>Fe</name>
        <dbReference type="ChEBI" id="CHEBI:18248"/>
    </ligandPart>
</feature>
<keyword evidence="10" id="KW-0472">Membrane</keyword>
<reference evidence="12" key="2">
    <citation type="submission" date="2015-01" db="EMBL/GenBank/DDBJ databases">
        <title>Evolutionary Origins and Diversification of the Mycorrhizal Mutualists.</title>
        <authorList>
            <consortium name="DOE Joint Genome Institute"/>
            <consortium name="Mycorrhizal Genomics Consortium"/>
            <person name="Kohler A."/>
            <person name="Kuo A."/>
            <person name="Nagy L.G."/>
            <person name="Floudas D."/>
            <person name="Copeland A."/>
            <person name="Barry K.W."/>
            <person name="Cichocki N."/>
            <person name="Veneault-Fourrey C."/>
            <person name="LaButti K."/>
            <person name="Lindquist E.A."/>
            <person name="Lipzen A."/>
            <person name="Lundell T."/>
            <person name="Morin E."/>
            <person name="Murat C."/>
            <person name="Riley R."/>
            <person name="Ohm R."/>
            <person name="Sun H."/>
            <person name="Tunlid A."/>
            <person name="Henrissat B."/>
            <person name="Grigoriev I.V."/>
            <person name="Hibbett D.S."/>
            <person name="Martin F."/>
        </authorList>
    </citation>
    <scope>NUCLEOTIDE SEQUENCE [LARGE SCALE GENOMIC DNA]</scope>
    <source>
        <strain evidence="12">F 1598</strain>
    </source>
</reference>